<dbReference type="Pfam" id="PF08223">
    <property type="entry name" value="PaaX_C"/>
    <property type="match status" value="1"/>
</dbReference>
<evidence type="ECO:0000259" key="4">
    <source>
        <dbReference type="Pfam" id="PF20803"/>
    </source>
</evidence>
<dbReference type="InterPro" id="IPR036388">
    <property type="entry name" value="WH-like_DNA-bd_sf"/>
</dbReference>
<feature type="domain" description="Transcriptional repressor PaaX-like C-terminal" evidence="3">
    <location>
        <begin position="180"/>
        <end position="267"/>
    </location>
</feature>
<gene>
    <name evidence="5" type="ORF">EDD35_1180</name>
</gene>
<dbReference type="PIRSF" id="PIRSF020623">
    <property type="entry name" value="PaaX"/>
    <property type="match status" value="1"/>
</dbReference>
<dbReference type="Pfam" id="PF07848">
    <property type="entry name" value="PaaX"/>
    <property type="match status" value="1"/>
</dbReference>
<dbReference type="Pfam" id="PF20803">
    <property type="entry name" value="PaaX_M"/>
    <property type="match status" value="1"/>
</dbReference>
<proteinExistence type="predicted"/>
<feature type="domain" description="Transcriptional repressor PaaX-like central Cas2-like" evidence="4">
    <location>
        <begin position="96"/>
        <end position="165"/>
    </location>
</feature>
<protein>
    <submittedName>
        <fullName evidence="5">PaaX family transcriptional regulator</fullName>
    </submittedName>
</protein>
<dbReference type="AlphaFoldDB" id="A0A3N2GQI4"/>
<feature type="domain" description="Transcriptional repressor PaaX-like N-terminal" evidence="2">
    <location>
        <begin position="13"/>
        <end position="75"/>
    </location>
</feature>
<dbReference type="Gene3D" id="1.20.58.1460">
    <property type="match status" value="1"/>
</dbReference>
<evidence type="ECO:0000256" key="1">
    <source>
        <dbReference type="SAM" id="MobiDB-lite"/>
    </source>
</evidence>
<dbReference type="Gene3D" id="1.10.10.10">
    <property type="entry name" value="Winged helix-like DNA-binding domain superfamily/Winged helix DNA-binding domain"/>
    <property type="match status" value="1"/>
</dbReference>
<dbReference type="InterPro" id="IPR012906">
    <property type="entry name" value="PaaX-like_N"/>
</dbReference>
<feature type="region of interest" description="Disordered" evidence="1">
    <location>
        <begin position="289"/>
        <end position="314"/>
    </location>
</feature>
<dbReference type="InterPro" id="IPR011965">
    <property type="entry name" value="PaaX_trns_reg"/>
</dbReference>
<dbReference type="InterPro" id="IPR013225">
    <property type="entry name" value="PaaX_C"/>
</dbReference>
<dbReference type="GO" id="GO:0006351">
    <property type="term" value="P:DNA-templated transcription"/>
    <property type="evidence" value="ECO:0007669"/>
    <property type="project" value="InterPro"/>
</dbReference>
<dbReference type="EMBL" id="RKHY01000001">
    <property type="protein sequence ID" value="ROS38891.1"/>
    <property type="molecule type" value="Genomic_DNA"/>
</dbReference>
<name>A0A3N2GQI4_9PSEU</name>
<dbReference type="Proteomes" id="UP000274843">
    <property type="component" value="Unassembled WGS sequence"/>
</dbReference>
<evidence type="ECO:0000259" key="3">
    <source>
        <dbReference type="Pfam" id="PF08223"/>
    </source>
</evidence>
<dbReference type="GeneID" id="301842632"/>
<accession>A0A3N2GQI4</accession>
<dbReference type="PANTHER" id="PTHR30319:SF1">
    <property type="entry name" value="TRANSCRIPTIONAL REPRESSOR PAAX"/>
    <property type="match status" value="1"/>
</dbReference>
<evidence type="ECO:0000259" key="2">
    <source>
        <dbReference type="Pfam" id="PF07848"/>
    </source>
</evidence>
<keyword evidence="6" id="KW-1185">Reference proteome</keyword>
<dbReference type="PANTHER" id="PTHR30319">
    <property type="entry name" value="PHENYLACETIC ACID REGULATOR-RELATED TRANSCRIPTIONAL REPRESSOR"/>
    <property type="match status" value="1"/>
</dbReference>
<evidence type="ECO:0000313" key="5">
    <source>
        <dbReference type="EMBL" id="ROS38891.1"/>
    </source>
</evidence>
<dbReference type="Gene3D" id="3.30.70.2650">
    <property type="match status" value="1"/>
</dbReference>
<dbReference type="RefSeq" id="WP_123683128.1">
    <property type="nucleotide sequence ID" value="NZ_RKHY01000001.1"/>
</dbReference>
<comment type="caution">
    <text evidence="5">The sequence shown here is derived from an EMBL/GenBank/DDBJ whole genome shotgun (WGS) entry which is preliminary data.</text>
</comment>
<sequence length="314" mass="35045">MTGPAPQHSQRLLGTLLGDYWFWRREHLPSAALVDLLREFGLTEPAARAAIQRAAARHLVTTSKSGRRTAYGVPDRTHRLIIGHLRRLLEFGAEDREWDGRWTFAMFSVPEPQREDRRTLRGRLRWLGFGPLYDGVWVSPWDRTADALQVLGALGVDTATVARAEVSADVPAAGNPLRAWDLDELRQSYVDFLDRWSGLRKRVAAGEVGPAEALVVRTRVMTEWRAFPDADPDLPGELLPADWPRATARRCFLDIYDTLGPVAEQRFRQIVAPHAPELAELAAHRTGGDITRGAEPEAFPADDDLAWAGPLGEP</sequence>
<dbReference type="InterPro" id="IPR048846">
    <property type="entry name" value="PaaX-like_central"/>
</dbReference>
<evidence type="ECO:0000313" key="6">
    <source>
        <dbReference type="Proteomes" id="UP000274843"/>
    </source>
</evidence>
<organism evidence="5 6">
    <name type="scientific">Amycolatopsis thermoflava</name>
    <dbReference type="NCBI Taxonomy" id="84480"/>
    <lineage>
        <taxon>Bacteria</taxon>
        <taxon>Bacillati</taxon>
        <taxon>Actinomycetota</taxon>
        <taxon>Actinomycetes</taxon>
        <taxon>Pseudonocardiales</taxon>
        <taxon>Pseudonocardiaceae</taxon>
        <taxon>Amycolatopsis</taxon>
        <taxon>Amycolatopsis methanolica group</taxon>
    </lineage>
</organism>
<reference evidence="5 6" key="1">
    <citation type="submission" date="2018-11" db="EMBL/GenBank/DDBJ databases">
        <title>Sequencing the genomes of 1000 actinobacteria strains.</title>
        <authorList>
            <person name="Klenk H.-P."/>
        </authorList>
    </citation>
    <scope>NUCLEOTIDE SEQUENCE [LARGE SCALE GENOMIC DNA]</scope>
    <source>
        <strain evidence="5 6">DSM 44348</strain>
    </source>
</reference>